<comment type="caution">
    <text evidence="4">The sequence shown here is derived from an EMBL/GenBank/DDBJ whole genome shotgun (WGS) entry which is preliminary data.</text>
</comment>
<evidence type="ECO:0000256" key="2">
    <source>
        <dbReference type="ARBA" id="ARBA00008829"/>
    </source>
</evidence>
<feature type="domain" description="Amidohydrolase-related" evidence="3">
    <location>
        <begin position="55"/>
        <end position="246"/>
    </location>
</feature>
<dbReference type="SUPFAM" id="SSF51556">
    <property type="entry name" value="Metallo-dependent hydrolases"/>
    <property type="match status" value="1"/>
</dbReference>
<dbReference type="PANTHER" id="PTHR11647">
    <property type="entry name" value="HYDRANTOINASE/DIHYDROPYRIMIDINASE FAMILY MEMBER"/>
    <property type="match status" value="1"/>
</dbReference>
<dbReference type="Gene3D" id="3.20.20.140">
    <property type="entry name" value="Metal-dependent hydrolases"/>
    <property type="match status" value="1"/>
</dbReference>
<dbReference type="AlphaFoldDB" id="A0A645AIA7"/>
<dbReference type="SUPFAM" id="SSF51338">
    <property type="entry name" value="Composite domain of metallo-dependent hydrolases"/>
    <property type="match status" value="1"/>
</dbReference>
<dbReference type="InterPro" id="IPR032466">
    <property type="entry name" value="Metal_Hydrolase"/>
</dbReference>
<dbReference type="EC" id="3.5.2.-" evidence="4"/>
<sequence>MLNERIHELNSIGMRSPLGHPLSRPNAVEAEAVSRLMRIGQLAKAPVWVVHLSTHEGLEEARRARARGQEVYLETCPHYLVLEDSRYADPDAEKFIMSPPLRKAEDQDALLSAMGSGEIDIIGTDHCSFMMSQKALGGGEFSKTPNGCAGVQNRAQLIYTYAVRTGRITLQQMAAQMSENAAKLFGMYPHRGVLREGAEADITIYDPTGESKISFRTNAHHCDNSPYEGMKVLGSVSDVLLGGKHVVKGGKLIEEGKGRFVFRKASGRYRA</sequence>
<dbReference type="Pfam" id="PF01979">
    <property type="entry name" value="Amidohydro_1"/>
    <property type="match status" value="1"/>
</dbReference>
<dbReference type="FunFam" id="3.20.20.140:FF:000174">
    <property type="entry name" value="Dihydropyrimidinase-related protein 2"/>
    <property type="match status" value="1"/>
</dbReference>
<protein>
    <submittedName>
        <fullName evidence="4">D-phenylhydantoinase</fullName>
        <ecNumber evidence="4">3.5.2.-</ecNumber>
    </submittedName>
</protein>
<organism evidence="4">
    <name type="scientific">bioreactor metagenome</name>
    <dbReference type="NCBI Taxonomy" id="1076179"/>
    <lineage>
        <taxon>unclassified sequences</taxon>
        <taxon>metagenomes</taxon>
        <taxon>ecological metagenomes</taxon>
    </lineage>
</organism>
<dbReference type="GO" id="GO:0005829">
    <property type="term" value="C:cytosol"/>
    <property type="evidence" value="ECO:0007669"/>
    <property type="project" value="TreeGrafter"/>
</dbReference>
<dbReference type="InterPro" id="IPR050378">
    <property type="entry name" value="Metallo-dep_Hydrolases_sf"/>
</dbReference>
<evidence type="ECO:0000259" key="3">
    <source>
        <dbReference type="Pfam" id="PF01979"/>
    </source>
</evidence>
<comment type="similarity">
    <text evidence="2">Belongs to the metallo-dependent hydrolases superfamily. Hydantoinase/dihydropyrimidinase family.</text>
</comment>
<evidence type="ECO:0000256" key="1">
    <source>
        <dbReference type="ARBA" id="ARBA00001947"/>
    </source>
</evidence>
<dbReference type="Gene3D" id="2.30.40.10">
    <property type="entry name" value="Urease, subunit C, domain 1"/>
    <property type="match status" value="1"/>
</dbReference>
<dbReference type="InterPro" id="IPR006680">
    <property type="entry name" value="Amidohydro-rel"/>
</dbReference>
<reference evidence="4" key="1">
    <citation type="submission" date="2019-08" db="EMBL/GenBank/DDBJ databases">
        <authorList>
            <person name="Kucharzyk K."/>
            <person name="Murdoch R.W."/>
            <person name="Higgins S."/>
            <person name="Loffler F."/>
        </authorList>
    </citation>
    <scope>NUCLEOTIDE SEQUENCE</scope>
</reference>
<keyword evidence="4" id="KW-0378">Hydrolase</keyword>
<accession>A0A645AIA7</accession>
<evidence type="ECO:0000313" key="4">
    <source>
        <dbReference type="EMBL" id="MPM49384.1"/>
    </source>
</evidence>
<name>A0A645AIA7_9ZZZZ</name>
<dbReference type="EMBL" id="VSSQ01012503">
    <property type="protein sequence ID" value="MPM49384.1"/>
    <property type="molecule type" value="Genomic_DNA"/>
</dbReference>
<dbReference type="PANTHER" id="PTHR11647:SF1">
    <property type="entry name" value="COLLAPSIN RESPONSE MEDIATOR PROTEIN"/>
    <property type="match status" value="1"/>
</dbReference>
<proteinExistence type="inferred from homology"/>
<gene>
    <name evidence="4" type="primary">hyuA_8</name>
    <name evidence="4" type="ORF">SDC9_96113</name>
</gene>
<dbReference type="GO" id="GO:0016812">
    <property type="term" value="F:hydrolase activity, acting on carbon-nitrogen (but not peptide) bonds, in cyclic amides"/>
    <property type="evidence" value="ECO:0007669"/>
    <property type="project" value="TreeGrafter"/>
</dbReference>
<dbReference type="InterPro" id="IPR011059">
    <property type="entry name" value="Metal-dep_hydrolase_composite"/>
</dbReference>
<comment type="cofactor">
    <cofactor evidence="1">
        <name>Zn(2+)</name>
        <dbReference type="ChEBI" id="CHEBI:29105"/>
    </cofactor>
</comment>